<evidence type="ECO:0000259" key="2">
    <source>
        <dbReference type="Pfam" id="PF13679"/>
    </source>
</evidence>
<feature type="domain" description="Methyltransferase" evidence="2">
    <location>
        <begin position="139"/>
        <end position="350"/>
    </location>
</feature>
<keyword evidence="4" id="KW-1185">Reference proteome</keyword>
<dbReference type="InterPro" id="IPR025714">
    <property type="entry name" value="Methyltranfer_dom"/>
</dbReference>
<dbReference type="Proteomes" id="UP000326340">
    <property type="component" value="Unassembled WGS sequence"/>
</dbReference>
<dbReference type="OrthoDB" id="10258156at2759"/>
<comment type="caution">
    <text evidence="3">The sequence shown here is derived from an EMBL/GenBank/DDBJ whole genome shotgun (WGS) entry which is preliminary data.</text>
</comment>
<gene>
    <name evidence="3" type="ORF">CSHISOI_07338</name>
</gene>
<dbReference type="PANTHER" id="PTHR12496:SF0">
    <property type="entry name" value="METHYLTRANSFERASE DOMAIN-CONTAINING PROTEIN"/>
    <property type="match status" value="1"/>
</dbReference>
<evidence type="ECO:0000313" key="3">
    <source>
        <dbReference type="EMBL" id="TQN67737.1"/>
    </source>
</evidence>
<dbReference type="Pfam" id="PF13679">
    <property type="entry name" value="Methyltransf_32"/>
    <property type="match status" value="1"/>
</dbReference>
<dbReference type="EMBL" id="PUHP01000846">
    <property type="protein sequence ID" value="TQN67737.1"/>
    <property type="molecule type" value="Genomic_DNA"/>
</dbReference>
<sequence>MIPEKPLPCSDEFASPDAYVAALLEFATTTDIFQILCGGVHVLDFFTNESGLFAQILPQEWQPFLLSYDTGALLDLLMRDDLDALPLDSMDSAPPPSFLEYIRSVRRLSLRRTFSPSSQAEARPPPKLSRSVAVGMKPKKVHEVSHFARYVDSLAGAISSRWGKETTHFVDFGSGQNYLGRTLALPPYNRHVVAVEGREHNIDGAKGLDVLSGLASKEVVMRNKKLWLQMQADRLGTEAVRNVPSKPSTDAVEDFDFRPIKELEPQYNRALGKGSVSYVVGRLESGDLTEVIGRIEKEVIPEEEDKELEMMAVSIHSCGNLSHYGIRSLVMNPAIHSVAIVGCCYNLLTEKLGPPTYKYTYARPSLQALNGRVVRESARHDPEGFPLSETLSTYKGEGVRMNITARMMACQAPQNWTQTESDDFFTRHLFRAVLQKIFLDRGVINKVYHRGTDENEAANDENGDARPDESPFNTSTNPVIIGSLRKACYRSLKDYVRGAVAKLTTNREYSQYSDVIRDKMAGISDEDIAAYERDYLCRKKEVAAVWSLMAFSATVVESLIVTDRWLFLREHTDVVRDCWVETVFDYKESPRNMVVVGIKK</sequence>
<dbReference type="AlphaFoldDB" id="A0A5Q4BM85"/>
<feature type="region of interest" description="Disordered" evidence="1">
    <location>
        <begin position="454"/>
        <end position="476"/>
    </location>
</feature>
<evidence type="ECO:0000256" key="1">
    <source>
        <dbReference type="SAM" id="MobiDB-lite"/>
    </source>
</evidence>
<reference evidence="3 4" key="1">
    <citation type="journal article" date="2019" name="Sci. Rep.">
        <title>Colletotrichum shisoi sp. nov., an anthracnose pathogen of Perilla frutescens in Japan: molecular phylogenetic, morphological and genomic evidence.</title>
        <authorList>
            <person name="Gan P."/>
            <person name="Tsushima A."/>
            <person name="Hiroyama R."/>
            <person name="Narusaka M."/>
            <person name="Takano Y."/>
            <person name="Narusaka Y."/>
            <person name="Kawaradani M."/>
            <person name="Damm U."/>
            <person name="Shirasu K."/>
        </authorList>
    </citation>
    <scope>NUCLEOTIDE SEQUENCE [LARGE SCALE GENOMIC DNA]</scope>
    <source>
        <strain evidence="3 4">PG-2018a</strain>
    </source>
</reference>
<evidence type="ECO:0000313" key="4">
    <source>
        <dbReference type="Proteomes" id="UP000326340"/>
    </source>
</evidence>
<dbReference type="InterPro" id="IPR052220">
    <property type="entry name" value="METTL25"/>
</dbReference>
<proteinExistence type="predicted"/>
<protein>
    <recommendedName>
        <fullName evidence="2">Methyltransferase domain-containing protein</fullName>
    </recommendedName>
</protein>
<accession>A0A5Q4BM85</accession>
<name>A0A5Q4BM85_9PEZI</name>
<dbReference type="PANTHER" id="PTHR12496">
    <property type="entry name" value="CGI-41 METHYLTRANSFERASE"/>
    <property type="match status" value="1"/>
</dbReference>
<organism evidence="3 4">
    <name type="scientific">Colletotrichum shisoi</name>
    <dbReference type="NCBI Taxonomy" id="2078593"/>
    <lineage>
        <taxon>Eukaryota</taxon>
        <taxon>Fungi</taxon>
        <taxon>Dikarya</taxon>
        <taxon>Ascomycota</taxon>
        <taxon>Pezizomycotina</taxon>
        <taxon>Sordariomycetes</taxon>
        <taxon>Hypocreomycetidae</taxon>
        <taxon>Glomerellales</taxon>
        <taxon>Glomerellaceae</taxon>
        <taxon>Colletotrichum</taxon>
        <taxon>Colletotrichum destructivum species complex</taxon>
    </lineage>
</organism>